<evidence type="ECO:0000256" key="4">
    <source>
        <dbReference type="ARBA" id="ARBA00022475"/>
    </source>
</evidence>
<organism evidence="11 12">
    <name type="scientific">Actinocorallia herbida</name>
    <dbReference type="NCBI Taxonomy" id="58109"/>
    <lineage>
        <taxon>Bacteria</taxon>
        <taxon>Bacillati</taxon>
        <taxon>Actinomycetota</taxon>
        <taxon>Actinomycetes</taxon>
        <taxon>Streptosporangiales</taxon>
        <taxon>Thermomonosporaceae</taxon>
        <taxon>Actinocorallia</taxon>
    </lineage>
</organism>
<comment type="similarity">
    <text evidence="2">Belongs to the major facilitator superfamily. EmrB family.</text>
</comment>
<comment type="subcellular location">
    <subcellularLocation>
        <location evidence="1">Cell membrane</location>
        <topology evidence="1">Multi-pass membrane protein</topology>
    </subcellularLocation>
</comment>
<feature type="transmembrane region" description="Helical" evidence="9">
    <location>
        <begin position="310"/>
        <end position="331"/>
    </location>
</feature>
<evidence type="ECO:0000256" key="2">
    <source>
        <dbReference type="ARBA" id="ARBA00008537"/>
    </source>
</evidence>
<keyword evidence="7 9" id="KW-0472">Membrane</keyword>
<accession>A0A3N1D0N6</accession>
<reference evidence="11 12" key="1">
    <citation type="submission" date="2018-11" db="EMBL/GenBank/DDBJ databases">
        <title>Sequencing the genomes of 1000 actinobacteria strains.</title>
        <authorList>
            <person name="Klenk H.-P."/>
        </authorList>
    </citation>
    <scope>NUCLEOTIDE SEQUENCE [LARGE SCALE GENOMIC DNA]</scope>
    <source>
        <strain evidence="11 12">DSM 44254</strain>
    </source>
</reference>
<feature type="transmembrane region" description="Helical" evidence="9">
    <location>
        <begin position="24"/>
        <end position="46"/>
    </location>
</feature>
<sequence length="489" mass="50038">MSAIENGAPPPTTGPGFSPALTRAIAVTTLGAFMAFLESTIVNVALDTLTHELHAGLATIQWVITAYLLAMAAAIPISGWAAHRFGAVQVYVAGLAVFALASLLCGLAGSVEVLIAARALQGLSGGLLVPIGTMITMRAARPEQMAKVMGVTGVPTIMAPVIGPTAGGLILDHAGWQWVFYLNVPFALLTILLAVRLLGWDARGQTGGLDFPGVALLTGGSVAVTYGLAEIGAEGELTGTTLWAVSTGAVLLAGFVFHQLRATKPLMDVRLFKDPMYAAASLTNFCLGAAVFGAVILMPLYFQIVRHEDAVTTGLLLIPQGVGVAVAMLAGAKLTDRIGSGRAALIGGVLGIAGSVPFTFLGDDTSYPLIGVMMVVRGFGVGLCAIPAVTAAYRAVSPPKIGDATVQLNVGQRLGGSAATAAFAVVLQSHLSSAATPAAQADAFGIAFWWVVGIAVGATLPALLLIATERRTPPPEPPQDDTKMEAEAL</sequence>
<dbReference type="Gene3D" id="1.20.1250.20">
    <property type="entry name" value="MFS general substrate transporter like domains"/>
    <property type="match status" value="1"/>
</dbReference>
<name>A0A3N1D0N6_9ACTN</name>
<evidence type="ECO:0000259" key="10">
    <source>
        <dbReference type="PROSITE" id="PS50850"/>
    </source>
</evidence>
<evidence type="ECO:0000313" key="12">
    <source>
        <dbReference type="Proteomes" id="UP000272400"/>
    </source>
</evidence>
<evidence type="ECO:0000256" key="9">
    <source>
        <dbReference type="SAM" id="Phobius"/>
    </source>
</evidence>
<dbReference type="GO" id="GO:0022857">
    <property type="term" value="F:transmembrane transporter activity"/>
    <property type="evidence" value="ECO:0007669"/>
    <property type="project" value="InterPro"/>
</dbReference>
<dbReference type="InterPro" id="IPR020846">
    <property type="entry name" value="MFS_dom"/>
</dbReference>
<evidence type="ECO:0000256" key="3">
    <source>
        <dbReference type="ARBA" id="ARBA00022448"/>
    </source>
</evidence>
<feature type="transmembrane region" description="Helical" evidence="9">
    <location>
        <begin position="343"/>
        <end position="361"/>
    </location>
</feature>
<feature type="transmembrane region" description="Helical" evidence="9">
    <location>
        <begin position="148"/>
        <end position="166"/>
    </location>
</feature>
<dbReference type="AlphaFoldDB" id="A0A3N1D0N6"/>
<evidence type="ECO:0000256" key="5">
    <source>
        <dbReference type="ARBA" id="ARBA00022692"/>
    </source>
</evidence>
<feature type="region of interest" description="Disordered" evidence="8">
    <location>
        <begin position="470"/>
        <end position="489"/>
    </location>
</feature>
<dbReference type="PANTHER" id="PTHR42718">
    <property type="entry name" value="MAJOR FACILITATOR SUPERFAMILY MULTIDRUG TRANSPORTER MFSC"/>
    <property type="match status" value="1"/>
</dbReference>
<evidence type="ECO:0000256" key="1">
    <source>
        <dbReference type="ARBA" id="ARBA00004651"/>
    </source>
</evidence>
<feature type="transmembrane region" description="Helical" evidence="9">
    <location>
        <begin position="178"/>
        <end position="199"/>
    </location>
</feature>
<evidence type="ECO:0000256" key="8">
    <source>
        <dbReference type="SAM" id="MobiDB-lite"/>
    </source>
</evidence>
<feature type="transmembrane region" description="Helical" evidence="9">
    <location>
        <begin position="58"/>
        <end position="78"/>
    </location>
</feature>
<dbReference type="NCBIfam" id="TIGR00711">
    <property type="entry name" value="efflux_EmrB"/>
    <property type="match status" value="1"/>
</dbReference>
<dbReference type="RefSeq" id="WP_123666413.1">
    <property type="nucleotide sequence ID" value="NZ_RJKE01000001.1"/>
</dbReference>
<gene>
    <name evidence="11" type="ORF">EDD29_4670</name>
</gene>
<feature type="domain" description="Major facilitator superfamily (MFS) profile" evidence="10">
    <location>
        <begin position="24"/>
        <end position="470"/>
    </location>
</feature>
<keyword evidence="4" id="KW-1003">Cell membrane</keyword>
<dbReference type="EMBL" id="RJKE01000001">
    <property type="protein sequence ID" value="ROO87081.1"/>
    <property type="molecule type" value="Genomic_DNA"/>
</dbReference>
<feature type="transmembrane region" description="Helical" evidence="9">
    <location>
        <begin position="367"/>
        <end position="393"/>
    </location>
</feature>
<feature type="transmembrane region" description="Helical" evidence="9">
    <location>
        <begin position="115"/>
        <end position="136"/>
    </location>
</feature>
<feature type="transmembrane region" description="Helical" evidence="9">
    <location>
        <begin position="414"/>
        <end position="431"/>
    </location>
</feature>
<evidence type="ECO:0000313" key="11">
    <source>
        <dbReference type="EMBL" id="ROO87081.1"/>
    </source>
</evidence>
<dbReference type="CDD" id="cd17503">
    <property type="entry name" value="MFS_LmrB_MDR_like"/>
    <property type="match status" value="1"/>
</dbReference>
<evidence type="ECO:0000256" key="6">
    <source>
        <dbReference type="ARBA" id="ARBA00022989"/>
    </source>
</evidence>
<dbReference type="Proteomes" id="UP000272400">
    <property type="component" value="Unassembled WGS sequence"/>
</dbReference>
<keyword evidence="6 9" id="KW-1133">Transmembrane helix</keyword>
<dbReference type="OrthoDB" id="9812221at2"/>
<feature type="transmembrane region" description="Helical" evidence="9">
    <location>
        <begin position="281"/>
        <end position="304"/>
    </location>
</feature>
<feature type="transmembrane region" description="Helical" evidence="9">
    <location>
        <begin position="90"/>
        <end position="109"/>
    </location>
</feature>
<feature type="compositionally biased region" description="Basic and acidic residues" evidence="8">
    <location>
        <begin position="480"/>
        <end position="489"/>
    </location>
</feature>
<dbReference type="PANTHER" id="PTHR42718:SF9">
    <property type="entry name" value="MAJOR FACILITATOR SUPERFAMILY MULTIDRUG TRANSPORTER MFSC"/>
    <property type="match status" value="1"/>
</dbReference>
<dbReference type="InterPro" id="IPR011701">
    <property type="entry name" value="MFS"/>
</dbReference>
<dbReference type="InterPro" id="IPR036259">
    <property type="entry name" value="MFS_trans_sf"/>
</dbReference>
<comment type="caution">
    <text evidence="11">The sequence shown here is derived from an EMBL/GenBank/DDBJ whole genome shotgun (WGS) entry which is preliminary data.</text>
</comment>
<keyword evidence="5 9" id="KW-0812">Transmembrane</keyword>
<dbReference type="InterPro" id="IPR004638">
    <property type="entry name" value="EmrB-like"/>
</dbReference>
<protein>
    <submittedName>
        <fullName evidence="11">EmrB/QacA subfamily drug resistance transporter</fullName>
    </submittedName>
</protein>
<keyword evidence="3" id="KW-0813">Transport</keyword>
<dbReference type="GO" id="GO:0005886">
    <property type="term" value="C:plasma membrane"/>
    <property type="evidence" value="ECO:0007669"/>
    <property type="project" value="UniProtKB-SubCell"/>
</dbReference>
<evidence type="ECO:0000256" key="7">
    <source>
        <dbReference type="ARBA" id="ARBA00023136"/>
    </source>
</evidence>
<keyword evidence="12" id="KW-1185">Reference proteome</keyword>
<feature type="transmembrane region" description="Helical" evidence="9">
    <location>
        <begin position="241"/>
        <end position="260"/>
    </location>
</feature>
<proteinExistence type="inferred from homology"/>
<dbReference type="SUPFAM" id="SSF103473">
    <property type="entry name" value="MFS general substrate transporter"/>
    <property type="match status" value="1"/>
</dbReference>
<dbReference type="Gene3D" id="1.20.1720.10">
    <property type="entry name" value="Multidrug resistance protein D"/>
    <property type="match status" value="1"/>
</dbReference>
<feature type="transmembrane region" description="Helical" evidence="9">
    <location>
        <begin position="443"/>
        <end position="466"/>
    </location>
</feature>
<dbReference type="PROSITE" id="PS50850">
    <property type="entry name" value="MFS"/>
    <property type="match status" value="1"/>
</dbReference>
<dbReference type="Pfam" id="PF07690">
    <property type="entry name" value="MFS_1"/>
    <property type="match status" value="1"/>
</dbReference>